<sequence length="697" mass="74254">MDGAAALTSSGRDKRRGAGRKYRDALLTGVEGSEWSVFQAKLEERVRARGVQGSEMSDDQDSQAEDADSAERAFALQNAAFLLQLFTLATAFVLGLGIKHLKIHWIHEAGATILLGVLVGLMISGSSVSDEITDWLDFDESVFFFLLLPPIIFEGGYSLRSREFFANFGAICSLAFAGTTISTFAVGFFVWICGGVGLCYGLPLLHALVFGALISATDPVTVLAIFQELGVNTELYSLVFGESVLNDAVAIVLYRTLVNFNNKGVTFISLMESAGFFLVIFVGSLAVGVLFAVSATLFFKVLNKHGAHEGHVTLLQRNNHIEMALVMIAPYAAYAAAESMSLSGIVAILFCGMVMAHYTVPNLSPETAVNSKVVFKVLATLAETFVFIYMGVAMFLEEEKWSMVPFVLVAMVGCAGGRALNVFPVIRWVNEKRRPARRVPDSHTKMLFVSGLRGAIAFALASTTIRDLGEASGKVIRTATLCIVIFTVLVVGGSCNYLVARWDLGAESAWTGLGDEDGSRRREASTAAEGSPGGVRAGEVHTGPHEELMPEFRVETFEEGYAAAKAELGEATKQENTNYGKVKAAAKALGKVAAVTDAASVMSDIDARFLRPYLTINGSLNASRRASPERSRPPSRTDENGADDGEGGNDADGGFRQVPLDTVASEGNIAGGASHETPLGLPGSPAPARTPGVPPSN</sequence>
<feature type="transmembrane region" description="Helical" evidence="13">
    <location>
        <begin position="447"/>
        <end position="466"/>
    </location>
</feature>
<evidence type="ECO:0000256" key="1">
    <source>
        <dbReference type="ARBA" id="ARBA00004141"/>
    </source>
</evidence>
<dbReference type="eggNOG" id="KOG1965">
    <property type="taxonomic scope" value="Eukaryota"/>
</dbReference>
<dbReference type="EMBL" id="CP001325">
    <property type="protein sequence ID" value="ACO62681.1"/>
    <property type="molecule type" value="Genomic_DNA"/>
</dbReference>
<keyword evidence="4 13" id="KW-1133">Transmembrane helix</keyword>
<evidence type="ECO:0000313" key="16">
    <source>
        <dbReference type="Proteomes" id="UP000002009"/>
    </source>
</evidence>
<feature type="transmembrane region" description="Helical" evidence="13">
    <location>
        <begin position="478"/>
        <end position="499"/>
    </location>
</feature>
<dbReference type="GO" id="GO:0005886">
    <property type="term" value="C:plasma membrane"/>
    <property type="evidence" value="ECO:0007669"/>
    <property type="project" value="TreeGrafter"/>
</dbReference>
<dbReference type="OMA" id="MNDAITI"/>
<dbReference type="Gene3D" id="6.10.140.1330">
    <property type="match status" value="1"/>
</dbReference>
<protein>
    <recommendedName>
        <fullName evidence="11">Sodium/hydrogen exchanger</fullName>
    </recommendedName>
</protein>
<evidence type="ECO:0000256" key="3">
    <source>
        <dbReference type="ARBA" id="ARBA00022692"/>
    </source>
</evidence>
<keyword evidence="3 11" id="KW-0812">Transmembrane</keyword>
<name>C1E488_MICCC</name>
<feature type="domain" description="Cation/H+ exchanger transmembrane" evidence="14">
    <location>
        <begin position="89"/>
        <end position="498"/>
    </location>
</feature>
<proteinExistence type="inferred from homology"/>
<dbReference type="STRING" id="296587.C1E488"/>
<keyword evidence="8 11" id="KW-0739">Sodium transport</keyword>
<evidence type="ECO:0000256" key="2">
    <source>
        <dbReference type="ARBA" id="ARBA00022448"/>
    </source>
</evidence>
<feature type="transmembrane region" description="Helical" evidence="13">
    <location>
        <begin position="204"/>
        <end position="226"/>
    </location>
</feature>
<evidence type="ECO:0000259" key="14">
    <source>
        <dbReference type="Pfam" id="PF00999"/>
    </source>
</evidence>
<evidence type="ECO:0000256" key="7">
    <source>
        <dbReference type="ARBA" id="ARBA00023136"/>
    </source>
</evidence>
<dbReference type="GeneID" id="8243100"/>
<evidence type="ECO:0000256" key="9">
    <source>
        <dbReference type="ARBA" id="ARBA00047524"/>
    </source>
</evidence>
<accession>C1E488</accession>
<organism evidence="15 16">
    <name type="scientific">Micromonas commoda (strain RCC299 / NOUM17 / CCMP2709)</name>
    <name type="common">Picoplanktonic green alga</name>
    <dbReference type="NCBI Taxonomy" id="296587"/>
    <lineage>
        <taxon>Eukaryota</taxon>
        <taxon>Viridiplantae</taxon>
        <taxon>Chlorophyta</taxon>
        <taxon>Mamiellophyceae</taxon>
        <taxon>Mamiellales</taxon>
        <taxon>Mamiellaceae</taxon>
        <taxon>Micromonas</taxon>
    </lineage>
</organism>
<evidence type="ECO:0000256" key="5">
    <source>
        <dbReference type="ARBA" id="ARBA00023053"/>
    </source>
</evidence>
<evidence type="ECO:0000256" key="12">
    <source>
        <dbReference type="SAM" id="MobiDB-lite"/>
    </source>
</evidence>
<keyword evidence="11" id="KW-0050">Antiport</keyword>
<feature type="compositionally biased region" description="Acidic residues" evidence="12">
    <location>
        <begin position="640"/>
        <end position="649"/>
    </location>
</feature>
<keyword evidence="2 11" id="KW-0813">Transport</keyword>
<comment type="subcellular location">
    <subcellularLocation>
        <location evidence="1">Membrane</location>
        <topology evidence="1">Multi-pass membrane protein</topology>
    </subcellularLocation>
</comment>
<evidence type="ECO:0000313" key="15">
    <source>
        <dbReference type="EMBL" id="ACO62681.1"/>
    </source>
</evidence>
<dbReference type="AlphaFoldDB" id="C1E488"/>
<dbReference type="InterPro" id="IPR004709">
    <property type="entry name" value="NaH_exchanger"/>
</dbReference>
<dbReference type="InParanoid" id="C1E488"/>
<feature type="region of interest" description="Disordered" evidence="12">
    <location>
        <begin position="1"/>
        <end position="20"/>
    </location>
</feature>
<dbReference type="GO" id="GO:0015385">
    <property type="term" value="F:sodium:proton antiporter activity"/>
    <property type="evidence" value="ECO:0007669"/>
    <property type="project" value="InterPro"/>
</dbReference>
<dbReference type="PANTHER" id="PTHR10110:SF187">
    <property type="entry name" value="SODIUM_HYDROGEN EXCHANGER"/>
    <property type="match status" value="1"/>
</dbReference>
<feature type="transmembrane region" description="Helical" evidence="13">
    <location>
        <begin position="274"/>
        <end position="299"/>
    </location>
</feature>
<dbReference type="FunCoup" id="C1E488">
    <property type="interactions" value="1702"/>
</dbReference>
<feature type="region of interest" description="Disordered" evidence="12">
    <location>
        <begin position="621"/>
        <end position="697"/>
    </location>
</feature>
<feature type="transmembrane region" description="Helical" evidence="13">
    <location>
        <begin position="141"/>
        <end position="159"/>
    </location>
</feature>
<feature type="transmembrane region" description="Helical" evidence="13">
    <location>
        <begin position="343"/>
        <end position="361"/>
    </location>
</feature>
<feature type="transmembrane region" description="Helical" evidence="13">
    <location>
        <begin position="110"/>
        <end position="129"/>
    </location>
</feature>
<evidence type="ECO:0000256" key="10">
    <source>
        <dbReference type="ARBA" id="ARBA00047912"/>
    </source>
</evidence>
<dbReference type="NCBIfam" id="TIGR00840">
    <property type="entry name" value="b_cpa1"/>
    <property type="match status" value="1"/>
</dbReference>
<feature type="transmembrane region" description="Helical" evidence="13">
    <location>
        <begin position="373"/>
        <end position="396"/>
    </location>
</feature>
<feature type="transmembrane region" description="Helical" evidence="13">
    <location>
        <begin position="402"/>
        <end position="426"/>
    </location>
</feature>
<keyword evidence="7 13" id="KW-0472">Membrane</keyword>
<dbReference type="OrthoDB" id="196264at2759"/>
<dbReference type="InterPro" id="IPR018422">
    <property type="entry name" value="Cation/H_exchanger_CPA1"/>
</dbReference>
<dbReference type="Pfam" id="PF00999">
    <property type="entry name" value="Na_H_Exchanger"/>
    <property type="match status" value="1"/>
</dbReference>
<feature type="transmembrane region" description="Helical" evidence="13">
    <location>
        <begin position="171"/>
        <end position="192"/>
    </location>
</feature>
<feature type="compositionally biased region" description="Basic and acidic residues" evidence="12">
    <location>
        <begin position="626"/>
        <end position="639"/>
    </location>
</feature>
<dbReference type="RefSeq" id="XP_002501423.1">
    <property type="nucleotide sequence ID" value="XM_002501377.1"/>
</dbReference>
<dbReference type="InterPro" id="IPR006153">
    <property type="entry name" value="Cation/H_exchanger_TM"/>
</dbReference>
<keyword evidence="5" id="KW-0915">Sodium</keyword>
<evidence type="ECO:0000256" key="6">
    <source>
        <dbReference type="ARBA" id="ARBA00023065"/>
    </source>
</evidence>
<evidence type="ECO:0000256" key="11">
    <source>
        <dbReference type="RuleBase" id="RU003722"/>
    </source>
</evidence>
<comment type="catalytic activity">
    <reaction evidence="10">
        <text>K(+)(in) + H(+)(out) = K(+)(out) + H(+)(in)</text>
        <dbReference type="Rhea" id="RHEA:29467"/>
        <dbReference type="ChEBI" id="CHEBI:15378"/>
        <dbReference type="ChEBI" id="CHEBI:29103"/>
    </reaction>
</comment>
<dbReference type="PRINTS" id="PR01084">
    <property type="entry name" value="NAHEXCHNGR"/>
</dbReference>
<dbReference type="GO" id="GO:0015386">
    <property type="term" value="F:potassium:proton antiporter activity"/>
    <property type="evidence" value="ECO:0007669"/>
    <property type="project" value="TreeGrafter"/>
</dbReference>
<dbReference type="GO" id="GO:0005768">
    <property type="term" value="C:endosome"/>
    <property type="evidence" value="ECO:0007669"/>
    <property type="project" value="TreeGrafter"/>
</dbReference>
<evidence type="ECO:0000256" key="13">
    <source>
        <dbReference type="SAM" id="Phobius"/>
    </source>
</evidence>
<gene>
    <name evidence="15" type="ORF">MICPUN_57950</name>
</gene>
<dbReference type="Proteomes" id="UP000002009">
    <property type="component" value="Chromosome 4"/>
</dbReference>
<comment type="catalytic activity">
    <reaction evidence="9">
        <text>Na(+)(in) + H(+)(out) = Na(+)(out) + H(+)(in)</text>
        <dbReference type="Rhea" id="RHEA:29419"/>
        <dbReference type="ChEBI" id="CHEBI:15378"/>
        <dbReference type="ChEBI" id="CHEBI:29101"/>
    </reaction>
</comment>
<dbReference type="PANTHER" id="PTHR10110">
    <property type="entry name" value="SODIUM/HYDROGEN EXCHANGER"/>
    <property type="match status" value="1"/>
</dbReference>
<dbReference type="GO" id="GO:0051453">
    <property type="term" value="P:regulation of intracellular pH"/>
    <property type="evidence" value="ECO:0007669"/>
    <property type="project" value="TreeGrafter"/>
</dbReference>
<evidence type="ECO:0000256" key="4">
    <source>
        <dbReference type="ARBA" id="ARBA00022989"/>
    </source>
</evidence>
<keyword evidence="6 11" id="KW-0406">Ion transport</keyword>
<feature type="transmembrane region" description="Helical" evidence="13">
    <location>
        <begin position="79"/>
        <end position="98"/>
    </location>
</feature>
<dbReference type="KEGG" id="mis:MICPUN_57950"/>
<feature type="region of interest" description="Disordered" evidence="12">
    <location>
        <begin position="513"/>
        <end position="543"/>
    </location>
</feature>
<keyword evidence="16" id="KW-1185">Reference proteome</keyword>
<evidence type="ECO:0000256" key="8">
    <source>
        <dbReference type="ARBA" id="ARBA00023201"/>
    </source>
</evidence>
<reference evidence="15 16" key="1">
    <citation type="journal article" date="2009" name="Science">
        <title>Green evolution and dynamic adaptations revealed by genomes of the marine picoeukaryotes Micromonas.</title>
        <authorList>
            <person name="Worden A.Z."/>
            <person name="Lee J.H."/>
            <person name="Mock T."/>
            <person name="Rouze P."/>
            <person name="Simmons M.P."/>
            <person name="Aerts A.L."/>
            <person name="Allen A.E."/>
            <person name="Cuvelier M.L."/>
            <person name="Derelle E."/>
            <person name="Everett M.V."/>
            <person name="Foulon E."/>
            <person name="Grimwood J."/>
            <person name="Gundlach H."/>
            <person name="Henrissat B."/>
            <person name="Napoli C."/>
            <person name="McDonald S.M."/>
            <person name="Parker M.S."/>
            <person name="Rombauts S."/>
            <person name="Salamov A."/>
            <person name="Von Dassow P."/>
            <person name="Badger J.H."/>
            <person name="Coutinho P.M."/>
            <person name="Demir E."/>
            <person name="Dubchak I."/>
            <person name="Gentemann C."/>
            <person name="Eikrem W."/>
            <person name="Gready J.E."/>
            <person name="John U."/>
            <person name="Lanier W."/>
            <person name="Lindquist E.A."/>
            <person name="Lucas S."/>
            <person name="Mayer K.F."/>
            <person name="Moreau H."/>
            <person name="Not F."/>
            <person name="Otillar R."/>
            <person name="Panaud O."/>
            <person name="Pangilinan J."/>
            <person name="Paulsen I."/>
            <person name="Piegu B."/>
            <person name="Poliakov A."/>
            <person name="Robbens S."/>
            <person name="Schmutz J."/>
            <person name="Toulza E."/>
            <person name="Wyss T."/>
            <person name="Zelensky A."/>
            <person name="Zhou K."/>
            <person name="Armbrust E.V."/>
            <person name="Bhattacharya D."/>
            <person name="Goodenough U.W."/>
            <person name="Van de Peer Y."/>
            <person name="Grigoriev I.V."/>
        </authorList>
    </citation>
    <scope>NUCLEOTIDE SEQUENCE [LARGE SCALE GENOMIC DNA]</scope>
    <source>
        <strain evidence="16">RCC299 / NOUM17</strain>
    </source>
</reference>
<comment type="similarity">
    <text evidence="11">Belongs to the monovalent cation:proton antiporter 1 (CPA1) transporter (TC 2.A.36) family.</text>
</comment>
<dbReference type="GO" id="GO:0098719">
    <property type="term" value="P:sodium ion import across plasma membrane"/>
    <property type="evidence" value="ECO:0007669"/>
    <property type="project" value="TreeGrafter"/>
</dbReference>